<evidence type="ECO:0000256" key="3">
    <source>
        <dbReference type="ARBA" id="ARBA00022475"/>
    </source>
</evidence>
<dbReference type="GO" id="GO:0050906">
    <property type="term" value="P:detection of stimulus involved in sensory perception"/>
    <property type="evidence" value="ECO:0007669"/>
    <property type="project" value="UniProtKB-ARBA"/>
</dbReference>
<dbReference type="GO" id="GO:0015276">
    <property type="term" value="F:ligand-gated monoatomic ion channel activity"/>
    <property type="evidence" value="ECO:0007669"/>
    <property type="project" value="InterPro"/>
</dbReference>
<evidence type="ECO:0000256" key="5">
    <source>
        <dbReference type="ARBA" id="ARBA00022989"/>
    </source>
</evidence>
<evidence type="ECO:0000259" key="9">
    <source>
        <dbReference type="Pfam" id="PF00060"/>
    </source>
</evidence>
<evidence type="ECO:0000256" key="8">
    <source>
        <dbReference type="ARBA" id="ARBA00023180"/>
    </source>
</evidence>
<sequence length="628" mass="72446">MKILLCFIIFLFFVKGQCLASKSDKKNKLLGFEFGNPLSKMIASIIIAFYSESCPEVSIVRASEDRESEIIQLEVINEVLYETSNRTLVRLEDSPSNLPQNMTRAYNLFFIDSYQSFRKIIFRNTTKAFNYMGYYTIVLTSVPKNYVEVVTKIFEDCWRLYIINVNVVTHDPHNAKISYMLTYFPYTPSHCGQVNPVITAVIRENIGVSHAKIFPEKVSNFYGCKLTVGTFQVPPYIILKQQEDGRNILDGFEGIISRVLSQRLNFTLIAKLSKGRWGHFNWENSTGAKLQLFRGEVNFTVGRFSASLGINDSLLYTVGHYTTYLTLIIPPGRPLTSMEKLFFPFDLNTWCCVALCFIVSAIVVTVAKYVLPHRRAFVFGRANHYPFINTIDVFLGASIHRTPGRNFARFLLLVWIVMSLVLRSSYQGALFRFLTCQNNVSLVDTLPKLAKEGFKIYGQEGIATFLSSLADYGLTYNIIDADEVDTYRLKILDSNFKGAFAGTLTTVAHLNEKFSSQNIRFRTISENIVPYYISMAMRPYSYLKEPFEKELERYRESGLIKYWVSKFHNERYLKDDSNQEIPRPLTFNQLNGIFLLYLILMTFSFFVFLLELLSKKSRLLRRLFNFLN</sequence>
<keyword evidence="7" id="KW-0675">Receptor</keyword>
<evidence type="ECO:0000313" key="12">
    <source>
        <dbReference type="Proteomes" id="UP000092462"/>
    </source>
</evidence>
<dbReference type="AlphaFoldDB" id="A0A3F2ZEN3"/>
<evidence type="ECO:0000256" key="1">
    <source>
        <dbReference type="ARBA" id="ARBA00004651"/>
    </source>
</evidence>
<feature type="domain" description="Putative ionotropic receptor ligand binding" evidence="10">
    <location>
        <begin position="36"/>
        <end position="220"/>
    </location>
</feature>
<dbReference type="InterPro" id="IPR052192">
    <property type="entry name" value="Insect_Ionotropic_Sensory_Rcpt"/>
</dbReference>
<dbReference type="Proteomes" id="UP000092462">
    <property type="component" value="Unassembled WGS sequence"/>
</dbReference>
<accession>A0A3F2ZEN3</accession>
<evidence type="ECO:0000256" key="2">
    <source>
        <dbReference type="ARBA" id="ARBA00008685"/>
    </source>
</evidence>
<dbReference type="GO" id="GO:0005886">
    <property type="term" value="C:plasma membrane"/>
    <property type="evidence" value="ECO:0007669"/>
    <property type="project" value="UniProtKB-SubCell"/>
</dbReference>
<dbReference type="VEuPathDB" id="VectorBase:PPAI013276"/>
<dbReference type="PANTHER" id="PTHR42643:SF30">
    <property type="entry name" value="IONOTROPIC RECEPTOR 40A-RELATED"/>
    <property type="match status" value="1"/>
</dbReference>
<dbReference type="Gene3D" id="1.10.287.70">
    <property type="match status" value="1"/>
</dbReference>
<keyword evidence="8" id="KW-0325">Glycoprotein</keyword>
<dbReference type="PANTHER" id="PTHR42643">
    <property type="entry name" value="IONOTROPIC RECEPTOR 20A-RELATED"/>
    <property type="match status" value="1"/>
</dbReference>
<feature type="domain" description="Ionotropic glutamate receptor C-terminal" evidence="9">
    <location>
        <begin position="347"/>
        <end position="599"/>
    </location>
</feature>
<keyword evidence="4" id="KW-0812">Transmembrane</keyword>
<comment type="subcellular location">
    <subcellularLocation>
        <location evidence="1">Cell membrane</location>
        <topology evidence="1">Multi-pass membrane protein</topology>
    </subcellularLocation>
</comment>
<name>A0A3F2ZEN3_PHLPP</name>
<protein>
    <submittedName>
        <fullName evidence="11">Uncharacterized protein</fullName>
    </submittedName>
</protein>
<dbReference type="Gene3D" id="3.40.190.10">
    <property type="entry name" value="Periplasmic binding protein-like II"/>
    <property type="match status" value="1"/>
</dbReference>
<evidence type="ECO:0000256" key="7">
    <source>
        <dbReference type="ARBA" id="ARBA00023170"/>
    </source>
</evidence>
<keyword evidence="5" id="KW-1133">Transmembrane helix</keyword>
<dbReference type="Pfam" id="PF00060">
    <property type="entry name" value="Lig_chan"/>
    <property type="match status" value="1"/>
</dbReference>
<dbReference type="InterPro" id="IPR056198">
    <property type="entry name" value="LBD_receptor"/>
</dbReference>
<keyword evidence="6" id="KW-0472">Membrane</keyword>
<dbReference type="SUPFAM" id="SSF53850">
    <property type="entry name" value="Periplasmic binding protein-like II"/>
    <property type="match status" value="1"/>
</dbReference>
<evidence type="ECO:0000256" key="6">
    <source>
        <dbReference type="ARBA" id="ARBA00023136"/>
    </source>
</evidence>
<keyword evidence="12" id="KW-1185">Reference proteome</keyword>
<dbReference type="VEuPathDB" id="VectorBase:PPAPM1_006883"/>
<comment type="similarity">
    <text evidence="2">Belongs to the glutamate-gated ion channel (TC 1.A.10.1) family.</text>
</comment>
<proteinExistence type="inferred from homology"/>
<organism evidence="11 12">
    <name type="scientific">Phlebotomus papatasi</name>
    <name type="common">Sandfly</name>
    <dbReference type="NCBI Taxonomy" id="29031"/>
    <lineage>
        <taxon>Eukaryota</taxon>
        <taxon>Metazoa</taxon>
        <taxon>Ecdysozoa</taxon>
        <taxon>Arthropoda</taxon>
        <taxon>Hexapoda</taxon>
        <taxon>Insecta</taxon>
        <taxon>Pterygota</taxon>
        <taxon>Neoptera</taxon>
        <taxon>Endopterygota</taxon>
        <taxon>Diptera</taxon>
        <taxon>Nematocera</taxon>
        <taxon>Psychodoidea</taxon>
        <taxon>Psychodidae</taxon>
        <taxon>Phlebotomus</taxon>
        <taxon>Phlebotomus</taxon>
    </lineage>
</organism>
<keyword evidence="3" id="KW-1003">Cell membrane</keyword>
<dbReference type="InterPro" id="IPR001320">
    <property type="entry name" value="Iontro_rcpt_C"/>
</dbReference>
<evidence type="ECO:0000259" key="10">
    <source>
        <dbReference type="Pfam" id="PF24061"/>
    </source>
</evidence>
<reference evidence="11" key="1">
    <citation type="submission" date="2022-08" db="UniProtKB">
        <authorList>
            <consortium name="EnsemblMetazoa"/>
        </authorList>
    </citation>
    <scope>IDENTIFICATION</scope>
    <source>
        <strain evidence="11">Israel</strain>
    </source>
</reference>
<dbReference type="Pfam" id="PF24061">
    <property type="entry name" value="LBD_receptor"/>
    <property type="match status" value="1"/>
</dbReference>
<dbReference type="EMBL" id="AJVK01000697">
    <property type="status" value="NOT_ANNOTATED_CDS"/>
    <property type="molecule type" value="Genomic_DNA"/>
</dbReference>
<evidence type="ECO:0000313" key="11">
    <source>
        <dbReference type="EnsemblMetazoa" id="PPAI013276-PA"/>
    </source>
</evidence>
<dbReference type="EnsemblMetazoa" id="PPAI013276-RA">
    <property type="protein sequence ID" value="PPAI013276-PA"/>
    <property type="gene ID" value="PPAI013276"/>
</dbReference>
<evidence type="ECO:0000256" key="4">
    <source>
        <dbReference type="ARBA" id="ARBA00022692"/>
    </source>
</evidence>